<dbReference type="InterPro" id="IPR004158">
    <property type="entry name" value="DUF247_pln"/>
</dbReference>
<dbReference type="KEGG" id="qsa:O6P43_008340"/>
<protein>
    <submittedName>
        <fullName evidence="2">Uncharacterized protein</fullName>
    </submittedName>
</protein>
<dbReference type="Proteomes" id="UP001163823">
    <property type="component" value="Chromosome 4"/>
</dbReference>
<evidence type="ECO:0000313" key="2">
    <source>
        <dbReference type="EMBL" id="KAJ7970108.1"/>
    </source>
</evidence>
<feature type="transmembrane region" description="Helical" evidence="1">
    <location>
        <begin position="531"/>
        <end position="551"/>
    </location>
</feature>
<keyword evidence="1" id="KW-1133">Transmembrane helix</keyword>
<evidence type="ECO:0000313" key="3">
    <source>
        <dbReference type="Proteomes" id="UP001163823"/>
    </source>
</evidence>
<comment type="caution">
    <text evidence="2">The sequence shown here is derived from an EMBL/GenBank/DDBJ whole genome shotgun (WGS) entry which is preliminary data.</text>
</comment>
<proteinExistence type="predicted"/>
<dbReference type="PANTHER" id="PTHR31170:SF25">
    <property type="entry name" value="BNAA09G04570D PROTEIN"/>
    <property type="match status" value="1"/>
</dbReference>
<dbReference type="AlphaFoldDB" id="A0AAD7PW72"/>
<reference evidence="2" key="1">
    <citation type="journal article" date="2023" name="Science">
        <title>Elucidation of the pathway for biosynthesis of saponin adjuvants from the soapbark tree.</title>
        <authorList>
            <person name="Reed J."/>
            <person name="Orme A."/>
            <person name="El-Demerdash A."/>
            <person name="Owen C."/>
            <person name="Martin L.B.B."/>
            <person name="Misra R.C."/>
            <person name="Kikuchi S."/>
            <person name="Rejzek M."/>
            <person name="Martin A.C."/>
            <person name="Harkess A."/>
            <person name="Leebens-Mack J."/>
            <person name="Louveau T."/>
            <person name="Stephenson M.J."/>
            <person name="Osbourn A."/>
        </authorList>
    </citation>
    <scope>NUCLEOTIDE SEQUENCE</scope>
    <source>
        <strain evidence="2">S10</strain>
    </source>
</reference>
<keyword evidence="1" id="KW-0812">Transmembrane</keyword>
<dbReference type="PANTHER" id="PTHR31170">
    <property type="entry name" value="BNAC04G53230D PROTEIN"/>
    <property type="match status" value="1"/>
</dbReference>
<name>A0AAD7PW72_QUISA</name>
<organism evidence="2 3">
    <name type="scientific">Quillaja saponaria</name>
    <name type="common">Soap bark tree</name>
    <dbReference type="NCBI Taxonomy" id="32244"/>
    <lineage>
        <taxon>Eukaryota</taxon>
        <taxon>Viridiplantae</taxon>
        <taxon>Streptophyta</taxon>
        <taxon>Embryophyta</taxon>
        <taxon>Tracheophyta</taxon>
        <taxon>Spermatophyta</taxon>
        <taxon>Magnoliopsida</taxon>
        <taxon>eudicotyledons</taxon>
        <taxon>Gunneridae</taxon>
        <taxon>Pentapetalae</taxon>
        <taxon>rosids</taxon>
        <taxon>fabids</taxon>
        <taxon>Fabales</taxon>
        <taxon>Quillajaceae</taxon>
        <taxon>Quillaja</taxon>
    </lineage>
</organism>
<evidence type="ECO:0000256" key="1">
    <source>
        <dbReference type="SAM" id="Phobius"/>
    </source>
</evidence>
<sequence length="569" mass="64235">MATGKIFLSIDDENHWIVHINKIFTELEDDTEKLPVCVFHVPKSLSSSKPEDYVPQLIALGPYHHFRSELYPMERFKLTAAKRILKQFRNIEIEQLISELESLSSSLRACYHKYLDFADKTLACIMAIDGLFFIDLLNGYAQIKQQKGEQDQDESVSSPSSLFSTSSGMNEFGNNGTGGVKLTKDAILRDVIMLENQIPTFLVKKILNVIFPETGVIDQVVNYFFLSFCTELSPFPLAKECFSSQALLNPAHLLDLIYHLILPQQEQQILPQQEQQLCYSDDQSFFVEKVKDDDPPKEPESAPATGRTHVVQFILRVLGAILNGILWILERLSKLNLGFLQPVTRPINSVLGFTNNVKSHLNNTTSLSPTSDLNEAPVIVMIPSVTQLRHVGVHFKPAEGGIPSIKFEKKRGTFYLPEMKLDVNSEVIMRNLVAYEAMIKSESLLFTRYTELMRAMIDTVEDVEVLVKAKIIKSSLGEEEVGKVFNGMSKSIGPTKTPNLDKTIEDVNKFYNGNKHVRTVRLMKKYVYSSWKLCTLLATLLLLALMGLQAFCSVYDCPRMFKTGEVISA</sequence>
<accession>A0AAD7PW72</accession>
<dbReference type="Pfam" id="PF03140">
    <property type="entry name" value="DUF247"/>
    <property type="match status" value="1"/>
</dbReference>
<dbReference type="EMBL" id="JARAOO010000004">
    <property type="protein sequence ID" value="KAJ7970108.1"/>
    <property type="molecule type" value="Genomic_DNA"/>
</dbReference>
<gene>
    <name evidence="2" type="ORF">O6P43_008340</name>
</gene>
<keyword evidence="1" id="KW-0472">Membrane</keyword>
<keyword evidence="3" id="KW-1185">Reference proteome</keyword>